<comment type="caution">
    <text evidence="1">The sequence shown here is derived from an EMBL/GenBank/DDBJ whole genome shotgun (WGS) entry which is preliminary data.</text>
</comment>
<dbReference type="InterPro" id="IPR023214">
    <property type="entry name" value="HAD_sf"/>
</dbReference>
<evidence type="ECO:0000313" key="1">
    <source>
        <dbReference type="EMBL" id="MCM2436610.1"/>
    </source>
</evidence>
<dbReference type="InterPro" id="IPR036412">
    <property type="entry name" value="HAD-like_sf"/>
</dbReference>
<dbReference type="GO" id="GO:0016787">
    <property type="term" value="F:hydrolase activity"/>
    <property type="evidence" value="ECO:0007669"/>
    <property type="project" value="UniProtKB-KW"/>
</dbReference>
<dbReference type="SFLD" id="SFLDS00003">
    <property type="entry name" value="Haloacid_Dehalogenase"/>
    <property type="match status" value="1"/>
</dbReference>
<dbReference type="EMBL" id="JAGMVS010000038">
    <property type="protein sequence ID" value="MCM2436610.1"/>
    <property type="molecule type" value="Genomic_DNA"/>
</dbReference>
<reference evidence="1" key="1">
    <citation type="submission" date="2021-04" db="EMBL/GenBank/DDBJ databases">
        <title>Taxonomic assessment of Weissella genus.</title>
        <authorList>
            <person name="Fanelli F."/>
            <person name="Chieffi D."/>
            <person name="Dell'Aquila A."/>
            <person name="Gyu-Sung C."/>
            <person name="Franz C.M.A.P."/>
            <person name="Fusco V."/>
        </authorList>
    </citation>
    <scope>NUCLEOTIDE SEQUENCE</scope>
    <source>
        <strain evidence="1">LMG 25373</strain>
    </source>
</reference>
<gene>
    <name evidence="1" type="ORF">KAK10_01505</name>
</gene>
<dbReference type="Gene3D" id="3.40.50.1000">
    <property type="entry name" value="HAD superfamily/HAD-like"/>
    <property type="match status" value="1"/>
</dbReference>
<dbReference type="RefSeq" id="WP_205143060.1">
    <property type="nucleotide sequence ID" value="NZ_JAFBDN010000003.1"/>
</dbReference>
<name>A0ABT0VG55_9LACO</name>
<dbReference type="SUPFAM" id="SSF56784">
    <property type="entry name" value="HAD-like"/>
    <property type="match status" value="1"/>
</dbReference>
<dbReference type="NCBIfam" id="TIGR01484">
    <property type="entry name" value="HAD-SF-IIB"/>
    <property type="match status" value="1"/>
</dbReference>
<evidence type="ECO:0000313" key="2">
    <source>
        <dbReference type="Proteomes" id="UP001057481"/>
    </source>
</evidence>
<dbReference type="Proteomes" id="UP001057481">
    <property type="component" value="Unassembled WGS sequence"/>
</dbReference>
<sequence>MTVKMIATDMDGTFLRDDKKYDVDRFREQLKFMDEKKIQFVAASGNQFYQLKDFFTPITNQYKIDFVADNGARIFMANKLIYEATVTREQLQKVIEWNAKNPASHNNLIILTGNHGAYVSNHAVDQVLTEVKSFYNPVYQVEKLLEIQDEIFKVTFVWPNKQVQAYVTALLAIFGDELHATGSGFGSVDVLARGVNKASGLSKLQAAYNITADEIVAFGDNNNDLEMLNYVGTGYVMPNAYPAMHEVGFKEALADNNHDGVLVTIDQILENI</sequence>
<dbReference type="CDD" id="cd07518">
    <property type="entry name" value="HAD_YbiV-Like"/>
    <property type="match status" value="1"/>
</dbReference>
<keyword evidence="2" id="KW-1185">Reference proteome</keyword>
<dbReference type="Gene3D" id="3.30.1240.10">
    <property type="match status" value="1"/>
</dbReference>
<proteinExistence type="predicted"/>
<accession>A0ABT0VG55</accession>
<keyword evidence="1" id="KW-0378">Hydrolase</keyword>
<protein>
    <submittedName>
        <fullName evidence="1">HAD family hydrolase</fullName>
    </submittedName>
</protein>
<dbReference type="PANTHER" id="PTHR10000:SF53">
    <property type="entry name" value="5-AMINO-6-(5-PHOSPHO-D-RIBITYLAMINO)URACIL PHOSPHATASE YBJI-RELATED"/>
    <property type="match status" value="1"/>
</dbReference>
<dbReference type="Pfam" id="PF08282">
    <property type="entry name" value="Hydrolase_3"/>
    <property type="match status" value="1"/>
</dbReference>
<dbReference type="PANTHER" id="PTHR10000">
    <property type="entry name" value="PHOSPHOSERINE PHOSPHATASE"/>
    <property type="match status" value="1"/>
</dbReference>
<organism evidence="1 2">
    <name type="scientific">Periweissella beninensis</name>
    <dbReference type="NCBI Taxonomy" id="504936"/>
    <lineage>
        <taxon>Bacteria</taxon>
        <taxon>Bacillati</taxon>
        <taxon>Bacillota</taxon>
        <taxon>Bacilli</taxon>
        <taxon>Lactobacillales</taxon>
        <taxon>Lactobacillaceae</taxon>
        <taxon>Periweissella</taxon>
    </lineage>
</organism>
<dbReference type="InterPro" id="IPR006379">
    <property type="entry name" value="HAD-SF_hydro_IIB"/>
</dbReference>
<dbReference type="SFLD" id="SFLDG01140">
    <property type="entry name" value="C2.B:_Phosphomannomutase_and_P"/>
    <property type="match status" value="1"/>
</dbReference>
<dbReference type="PROSITE" id="PS01229">
    <property type="entry name" value="COF_2"/>
    <property type="match status" value="1"/>
</dbReference>